<feature type="domain" description="Pseudouridine synthase RsuA/RluA-like" evidence="6">
    <location>
        <begin position="155"/>
        <end position="314"/>
    </location>
</feature>
<dbReference type="PANTHER" id="PTHR21600:SF44">
    <property type="entry name" value="RIBOSOMAL LARGE SUBUNIT PSEUDOURIDINE SYNTHASE D"/>
    <property type="match status" value="1"/>
</dbReference>
<dbReference type="GO" id="GO:0140098">
    <property type="term" value="F:catalytic activity, acting on RNA"/>
    <property type="evidence" value="ECO:0007669"/>
    <property type="project" value="UniProtKB-ARBA"/>
</dbReference>
<dbReference type="InterPro" id="IPR050188">
    <property type="entry name" value="RluA_PseudoU_synthase"/>
</dbReference>
<dbReference type="EMBL" id="FUWZ01000001">
    <property type="protein sequence ID" value="SJZ52489.1"/>
    <property type="molecule type" value="Genomic_DNA"/>
</dbReference>
<dbReference type="CDD" id="cd00165">
    <property type="entry name" value="S4"/>
    <property type="match status" value="1"/>
</dbReference>
<dbReference type="InterPro" id="IPR006225">
    <property type="entry name" value="PsdUridine_synth_RluC/D"/>
</dbReference>
<comment type="similarity">
    <text evidence="1">Belongs to the pseudouridine synthase RluA family.</text>
</comment>
<feature type="active site" evidence="4">
    <location>
        <position position="207"/>
    </location>
</feature>
<dbReference type="SUPFAM" id="SSF55120">
    <property type="entry name" value="Pseudouridine synthase"/>
    <property type="match status" value="1"/>
</dbReference>
<dbReference type="Proteomes" id="UP000190367">
    <property type="component" value="Unassembled WGS sequence"/>
</dbReference>
<dbReference type="GO" id="GO:0009982">
    <property type="term" value="F:pseudouridine synthase activity"/>
    <property type="evidence" value="ECO:0007669"/>
    <property type="project" value="InterPro"/>
</dbReference>
<dbReference type="GO" id="GO:0003723">
    <property type="term" value="F:RNA binding"/>
    <property type="evidence" value="ECO:0007669"/>
    <property type="project" value="UniProtKB-KW"/>
</dbReference>
<evidence type="ECO:0000256" key="3">
    <source>
        <dbReference type="ARBA" id="ARBA00023235"/>
    </source>
</evidence>
<gene>
    <name evidence="7" type="ORF">SAMN04488128_101585</name>
</gene>
<dbReference type="PROSITE" id="PS50889">
    <property type="entry name" value="S4"/>
    <property type="match status" value="1"/>
</dbReference>
<dbReference type="GO" id="GO:0000455">
    <property type="term" value="P:enzyme-directed rRNA pseudouridine synthesis"/>
    <property type="evidence" value="ECO:0007669"/>
    <property type="project" value="TreeGrafter"/>
</dbReference>
<dbReference type="Gene3D" id="3.30.2350.10">
    <property type="entry name" value="Pseudouridine synthase"/>
    <property type="match status" value="1"/>
</dbReference>
<proteinExistence type="inferred from homology"/>
<dbReference type="STRING" id="634771.SAMN04488128_101585"/>
<dbReference type="Pfam" id="PF00849">
    <property type="entry name" value="PseudoU_synth_2"/>
    <property type="match status" value="1"/>
</dbReference>
<name>A0A1T4LCM3_9BACT</name>
<accession>A0A1T4LCM3</accession>
<organism evidence="7 8">
    <name type="scientific">Chitinophaga eiseniae</name>
    <dbReference type="NCBI Taxonomy" id="634771"/>
    <lineage>
        <taxon>Bacteria</taxon>
        <taxon>Pseudomonadati</taxon>
        <taxon>Bacteroidota</taxon>
        <taxon>Chitinophagia</taxon>
        <taxon>Chitinophagales</taxon>
        <taxon>Chitinophagaceae</taxon>
        <taxon>Chitinophaga</taxon>
    </lineage>
</organism>
<dbReference type="Gene3D" id="3.10.290.10">
    <property type="entry name" value="RNA-binding S4 domain"/>
    <property type="match status" value="1"/>
</dbReference>
<keyword evidence="2 5" id="KW-0694">RNA-binding</keyword>
<protein>
    <submittedName>
        <fullName evidence="7">23S rRNA pseudouridine1911/1915/1917 synthase</fullName>
    </submittedName>
</protein>
<evidence type="ECO:0000313" key="7">
    <source>
        <dbReference type="EMBL" id="SJZ52489.1"/>
    </source>
</evidence>
<evidence type="ECO:0000256" key="2">
    <source>
        <dbReference type="ARBA" id="ARBA00022884"/>
    </source>
</evidence>
<dbReference type="InterPro" id="IPR020103">
    <property type="entry name" value="PsdUridine_synth_cat_dom_sf"/>
</dbReference>
<dbReference type="CDD" id="cd02869">
    <property type="entry name" value="PseudoU_synth_RluA_like"/>
    <property type="match status" value="1"/>
</dbReference>
<evidence type="ECO:0000256" key="1">
    <source>
        <dbReference type="ARBA" id="ARBA00010876"/>
    </source>
</evidence>
<dbReference type="NCBIfam" id="TIGR00005">
    <property type="entry name" value="rluA_subfam"/>
    <property type="match status" value="1"/>
</dbReference>
<dbReference type="AlphaFoldDB" id="A0A1T4LCM3"/>
<dbReference type="InterPro" id="IPR006145">
    <property type="entry name" value="PsdUridine_synth_RsuA/RluA"/>
</dbReference>
<reference evidence="8" key="1">
    <citation type="submission" date="2017-02" db="EMBL/GenBank/DDBJ databases">
        <authorList>
            <person name="Varghese N."/>
            <person name="Submissions S."/>
        </authorList>
    </citation>
    <scope>NUCLEOTIDE SEQUENCE [LARGE SCALE GENOMIC DNA]</scope>
    <source>
        <strain evidence="8">DSM 22224</strain>
    </source>
</reference>
<evidence type="ECO:0000256" key="4">
    <source>
        <dbReference type="PIRSR" id="PIRSR606225-1"/>
    </source>
</evidence>
<dbReference type="FunFam" id="3.30.2350.10:FF:000006">
    <property type="entry name" value="Pseudouridine synthase"/>
    <property type="match status" value="1"/>
</dbReference>
<sequence length="409" mass="47034">MLFSGPPWSVFKEKNPGCKDIKQSAKAYQGGQDGYFILPLPKFTVMAEELLELEDELENGEGSEELYEKINMVVDKGQEPIRIDKFLTARIEGATRNKVQNALDTEMVLVNDKPVKANYKIRPLDKIVVFSNKNPESTEVVPEEIPLNIVYEDEDVLIIDKPAGMVVHPGCGNYTGTLVNGLSWYLGDKTQATTPEIPRFGLVHRIDKNTSGLLVVAKSEKAMTDLAKQFFDHTVHRRYIALVWGDFEEDEGTVVAHVGRHQRLRKIMDAYPDGEYGKEAITHYRVLERFNYVTKVECRLETGRTHQIRVHMQHIGHSLFNDDTYGGNRILKGTVFAKYKQFVENCFEIMPRHALHAQQLGFIHPRTRKQMYFESPLPTDFTQVLEKWSRYTTARPLQEEEGKQQKWED</sequence>
<dbReference type="PROSITE" id="PS01129">
    <property type="entry name" value="PSI_RLU"/>
    <property type="match status" value="1"/>
</dbReference>
<dbReference type="InterPro" id="IPR036986">
    <property type="entry name" value="S4_RNA-bd_sf"/>
</dbReference>
<dbReference type="SUPFAM" id="SSF55174">
    <property type="entry name" value="Alpha-L RNA-binding motif"/>
    <property type="match status" value="1"/>
</dbReference>
<evidence type="ECO:0000256" key="5">
    <source>
        <dbReference type="PROSITE-ProRule" id="PRU00182"/>
    </source>
</evidence>
<evidence type="ECO:0000313" key="8">
    <source>
        <dbReference type="Proteomes" id="UP000190367"/>
    </source>
</evidence>
<evidence type="ECO:0000259" key="6">
    <source>
        <dbReference type="Pfam" id="PF00849"/>
    </source>
</evidence>
<dbReference type="InterPro" id="IPR006224">
    <property type="entry name" value="PsdUridine_synth_RluA-like_CS"/>
</dbReference>
<dbReference type="PANTHER" id="PTHR21600">
    <property type="entry name" value="MITOCHONDRIAL RNA PSEUDOURIDINE SYNTHASE"/>
    <property type="match status" value="1"/>
</dbReference>
<keyword evidence="8" id="KW-1185">Reference proteome</keyword>
<keyword evidence="3" id="KW-0413">Isomerase</keyword>